<dbReference type="EMBL" id="ABEU02000011">
    <property type="protein sequence ID" value="PNR44894.1"/>
    <property type="molecule type" value="Genomic_DNA"/>
</dbReference>
<keyword evidence="4" id="KW-1185">Reference proteome</keyword>
<evidence type="ECO:0000256" key="1">
    <source>
        <dbReference type="SAM" id="MobiDB-lite"/>
    </source>
</evidence>
<dbReference type="InParanoid" id="A0A2K1JTN0"/>
<reference evidence="2 4" key="2">
    <citation type="journal article" date="2018" name="Plant J.">
        <title>The Physcomitrella patens chromosome-scale assembly reveals moss genome structure and evolution.</title>
        <authorList>
            <person name="Lang D."/>
            <person name="Ullrich K.K."/>
            <person name="Murat F."/>
            <person name="Fuchs J."/>
            <person name="Jenkins J."/>
            <person name="Haas F.B."/>
            <person name="Piednoel M."/>
            <person name="Gundlach H."/>
            <person name="Van Bel M."/>
            <person name="Meyberg R."/>
            <person name="Vives C."/>
            <person name="Morata J."/>
            <person name="Symeonidi A."/>
            <person name="Hiss M."/>
            <person name="Muchero W."/>
            <person name="Kamisugi Y."/>
            <person name="Saleh O."/>
            <person name="Blanc G."/>
            <person name="Decker E.L."/>
            <person name="van Gessel N."/>
            <person name="Grimwood J."/>
            <person name="Hayes R.D."/>
            <person name="Graham S.W."/>
            <person name="Gunter L.E."/>
            <person name="McDaniel S.F."/>
            <person name="Hoernstein S.N.W."/>
            <person name="Larsson A."/>
            <person name="Li F.W."/>
            <person name="Perroud P.F."/>
            <person name="Phillips J."/>
            <person name="Ranjan P."/>
            <person name="Rokshar D.S."/>
            <person name="Rothfels C.J."/>
            <person name="Schneider L."/>
            <person name="Shu S."/>
            <person name="Stevenson D.W."/>
            <person name="Thummler F."/>
            <person name="Tillich M."/>
            <person name="Villarreal Aguilar J.C."/>
            <person name="Widiez T."/>
            <person name="Wong G.K."/>
            <person name="Wymore A."/>
            <person name="Zhang Y."/>
            <person name="Zimmer A.D."/>
            <person name="Quatrano R.S."/>
            <person name="Mayer K.F.X."/>
            <person name="Goodstein D."/>
            <person name="Casacuberta J.M."/>
            <person name="Vandepoele K."/>
            <person name="Reski R."/>
            <person name="Cuming A.C."/>
            <person name="Tuskan G.A."/>
            <person name="Maumus F."/>
            <person name="Salse J."/>
            <person name="Schmutz J."/>
            <person name="Rensing S.A."/>
        </authorList>
    </citation>
    <scope>NUCLEOTIDE SEQUENCE [LARGE SCALE GENOMIC DNA]</scope>
    <source>
        <strain evidence="3 4">cv. Gransden 2004</strain>
    </source>
</reference>
<dbReference type="Gramene" id="Pp3c11_6277V3.1">
    <property type="protein sequence ID" value="PAC:32956576.CDS.1"/>
    <property type="gene ID" value="Pp3c11_6277"/>
</dbReference>
<gene>
    <name evidence="2" type="ORF">PHYPA_014664</name>
</gene>
<organism evidence="2">
    <name type="scientific">Physcomitrium patens</name>
    <name type="common">Spreading-leaved earth moss</name>
    <name type="synonym">Physcomitrella patens</name>
    <dbReference type="NCBI Taxonomy" id="3218"/>
    <lineage>
        <taxon>Eukaryota</taxon>
        <taxon>Viridiplantae</taxon>
        <taxon>Streptophyta</taxon>
        <taxon>Embryophyta</taxon>
        <taxon>Bryophyta</taxon>
        <taxon>Bryophytina</taxon>
        <taxon>Bryopsida</taxon>
        <taxon>Funariidae</taxon>
        <taxon>Funariales</taxon>
        <taxon>Funariaceae</taxon>
        <taxon>Physcomitrium</taxon>
    </lineage>
</organism>
<feature type="compositionally biased region" description="Basic and acidic residues" evidence="1">
    <location>
        <begin position="40"/>
        <end position="53"/>
    </location>
</feature>
<dbReference type="Proteomes" id="UP000006727">
    <property type="component" value="Chromosome 11"/>
</dbReference>
<accession>A0A2K1JTN0</accession>
<feature type="region of interest" description="Disordered" evidence="1">
    <location>
        <begin position="32"/>
        <end position="75"/>
    </location>
</feature>
<evidence type="ECO:0000313" key="2">
    <source>
        <dbReference type="EMBL" id="PNR44894.1"/>
    </source>
</evidence>
<evidence type="ECO:0000313" key="3">
    <source>
        <dbReference type="EnsemblPlants" id="PAC:32956576.CDS.1"/>
    </source>
</evidence>
<evidence type="ECO:0000313" key="4">
    <source>
        <dbReference type="Proteomes" id="UP000006727"/>
    </source>
</evidence>
<dbReference type="AlphaFoldDB" id="A0A2K1JTN0"/>
<feature type="compositionally biased region" description="Basic and acidic residues" evidence="1">
    <location>
        <begin position="64"/>
        <end position="75"/>
    </location>
</feature>
<reference evidence="3" key="3">
    <citation type="submission" date="2020-12" db="UniProtKB">
        <authorList>
            <consortium name="EnsemblPlants"/>
        </authorList>
    </citation>
    <scope>IDENTIFICATION</scope>
</reference>
<protein>
    <submittedName>
        <fullName evidence="2 3">Uncharacterized protein</fullName>
    </submittedName>
</protein>
<reference evidence="2 4" key="1">
    <citation type="journal article" date="2008" name="Science">
        <title>The Physcomitrella genome reveals evolutionary insights into the conquest of land by plants.</title>
        <authorList>
            <person name="Rensing S."/>
            <person name="Lang D."/>
            <person name="Zimmer A."/>
            <person name="Terry A."/>
            <person name="Salamov A."/>
            <person name="Shapiro H."/>
            <person name="Nishiyama T."/>
            <person name="Perroud P.-F."/>
            <person name="Lindquist E."/>
            <person name="Kamisugi Y."/>
            <person name="Tanahashi T."/>
            <person name="Sakakibara K."/>
            <person name="Fujita T."/>
            <person name="Oishi K."/>
            <person name="Shin-I T."/>
            <person name="Kuroki Y."/>
            <person name="Toyoda A."/>
            <person name="Suzuki Y."/>
            <person name="Hashimoto A."/>
            <person name="Yamaguchi K."/>
            <person name="Sugano A."/>
            <person name="Kohara Y."/>
            <person name="Fujiyama A."/>
            <person name="Anterola A."/>
            <person name="Aoki S."/>
            <person name="Ashton N."/>
            <person name="Barbazuk W.B."/>
            <person name="Barker E."/>
            <person name="Bennetzen J."/>
            <person name="Bezanilla M."/>
            <person name="Blankenship R."/>
            <person name="Cho S.H."/>
            <person name="Dutcher S."/>
            <person name="Estelle M."/>
            <person name="Fawcett J.A."/>
            <person name="Gundlach H."/>
            <person name="Hanada K."/>
            <person name="Heyl A."/>
            <person name="Hicks K.A."/>
            <person name="Hugh J."/>
            <person name="Lohr M."/>
            <person name="Mayer K."/>
            <person name="Melkozernov A."/>
            <person name="Murata T."/>
            <person name="Nelson D."/>
            <person name="Pils B."/>
            <person name="Prigge M."/>
            <person name="Reiss B."/>
            <person name="Renner T."/>
            <person name="Rombauts S."/>
            <person name="Rushton P."/>
            <person name="Sanderfoot A."/>
            <person name="Schween G."/>
            <person name="Shiu S.-H."/>
            <person name="Stueber K."/>
            <person name="Theodoulou F.L."/>
            <person name="Tu H."/>
            <person name="Van de Peer Y."/>
            <person name="Verrier P.J."/>
            <person name="Waters E."/>
            <person name="Wood A."/>
            <person name="Yang L."/>
            <person name="Cove D."/>
            <person name="Cuming A."/>
            <person name="Hasebe M."/>
            <person name="Lucas S."/>
            <person name="Mishler D.B."/>
            <person name="Reski R."/>
            <person name="Grigoriev I."/>
            <person name="Quatrano R.S."/>
            <person name="Boore J.L."/>
        </authorList>
    </citation>
    <scope>NUCLEOTIDE SEQUENCE [LARGE SCALE GENOMIC DNA]</scope>
    <source>
        <strain evidence="3 4">cv. Gransden 2004</strain>
    </source>
</reference>
<name>A0A2K1JTN0_PHYPA</name>
<proteinExistence type="predicted"/>
<sequence>MIELQPWWRRELAAAPPGCSNTIMWLRFSAAPGRPNPKATHSEAVKSNERPASDCKLGPSAASQRRDKWVAPHHE</sequence>
<dbReference type="EnsemblPlants" id="Pp3c11_6277V3.1">
    <property type="protein sequence ID" value="PAC:32956576.CDS.1"/>
    <property type="gene ID" value="Pp3c11_6277"/>
</dbReference>